<dbReference type="SUPFAM" id="SSF141072">
    <property type="entry name" value="CalX-like"/>
    <property type="match status" value="2"/>
</dbReference>
<evidence type="ECO:0000313" key="7">
    <source>
        <dbReference type="Proteomes" id="UP001434883"/>
    </source>
</evidence>
<keyword evidence="1" id="KW-0732">Signal</keyword>
<dbReference type="Proteomes" id="UP001434883">
    <property type="component" value="Unassembled WGS sequence"/>
</dbReference>
<keyword evidence="3" id="KW-0106">Calcium</keyword>
<feature type="domain" description="Calx-beta" evidence="5">
    <location>
        <begin position="191"/>
        <end position="243"/>
    </location>
</feature>
<sequence length="301" mass="33051">VLNLVVYDDNLPELAESFQVALMSAKSADRKPGSTPTSGASIDPNNSDSKGILEFLPGDRFKFINVTIVDNPVPELEKVFRVELYNADGGARITVTIAASDDAHGVFDFSPQSLFVNGTEPEDGLNAIILVVSQMHSLLFIGYRQIVEHLEHFLSLSIFSQVDRSFGDLSNVTVYWEVDPSSEGELVRRFGNISFGVGQKSENIVISVAQDEIPELDKSYPVSLVNVSKGRLGVRTSATLTVLASDYPYGVFVFANVSRSIRFPEADVTVFLPIRRLKGTMGQVCPVTINSVYRWIPTCHT</sequence>
<accession>A0ABV0S2J7</accession>
<dbReference type="Gene3D" id="2.60.40.2030">
    <property type="match status" value="2"/>
</dbReference>
<evidence type="ECO:0000256" key="1">
    <source>
        <dbReference type="ARBA" id="ARBA00022729"/>
    </source>
</evidence>
<dbReference type="PANTHER" id="PTHR46682">
    <property type="entry name" value="ADHESION G-PROTEIN COUPLED RECEPTOR V1"/>
    <property type="match status" value="1"/>
</dbReference>
<dbReference type="InterPro" id="IPR026919">
    <property type="entry name" value="ADGRV1"/>
</dbReference>
<dbReference type="PANTHER" id="PTHR46682:SF1">
    <property type="entry name" value="ADHESION G-PROTEIN COUPLED RECEPTOR V1"/>
    <property type="match status" value="1"/>
</dbReference>
<dbReference type="InterPro" id="IPR003644">
    <property type="entry name" value="Calx_beta"/>
</dbReference>
<feature type="domain" description="Calx-beta" evidence="5">
    <location>
        <begin position="49"/>
        <end position="92"/>
    </location>
</feature>
<evidence type="ECO:0000256" key="4">
    <source>
        <dbReference type="SAM" id="MobiDB-lite"/>
    </source>
</evidence>
<proteinExistence type="predicted"/>
<evidence type="ECO:0000256" key="3">
    <source>
        <dbReference type="ARBA" id="ARBA00022837"/>
    </source>
</evidence>
<feature type="compositionally biased region" description="Polar residues" evidence="4">
    <location>
        <begin position="34"/>
        <end position="46"/>
    </location>
</feature>
<gene>
    <name evidence="6" type="ORF">XENOCAPTIV_014493</name>
</gene>
<feature type="region of interest" description="Disordered" evidence="4">
    <location>
        <begin position="26"/>
        <end position="46"/>
    </location>
</feature>
<reference evidence="6 7" key="1">
    <citation type="submission" date="2021-06" db="EMBL/GenBank/DDBJ databases">
        <authorList>
            <person name="Palmer J.M."/>
        </authorList>
    </citation>
    <scope>NUCLEOTIDE SEQUENCE [LARGE SCALE GENOMIC DNA]</scope>
    <source>
        <strain evidence="6 7">XC_2019</strain>
        <tissue evidence="6">Muscle</tissue>
    </source>
</reference>
<evidence type="ECO:0000313" key="6">
    <source>
        <dbReference type="EMBL" id="MEQ2214621.1"/>
    </source>
</evidence>
<organism evidence="6 7">
    <name type="scientific">Xenoophorus captivus</name>
    <dbReference type="NCBI Taxonomy" id="1517983"/>
    <lineage>
        <taxon>Eukaryota</taxon>
        <taxon>Metazoa</taxon>
        <taxon>Chordata</taxon>
        <taxon>Craniata</taxon>
        <taxon>Vertebrata</taxon>
        <taxon>Euteleostomi</taxon>
        <taxon>Actinopterygii</taxon>
        <taxon>Neopterygii</taxon>
        <taxon>Teleostei</taxon>
        <taxon>Neoteleostei</taxon>
        <taxon>Acanthomorphata</taxon>
        <taxon>Ovalentaria</taxon>
        <taxon>Atherinomorphae</taxon>
        <taxon>Cyprinodontiformes</taxon>
        <taxon>Goodeidae</taxon>
        <taxon>Xenoophorus</taxon>
    </lineage>
</organism>
<name>A0ABV0S2J7_9TELE</name>
<dbReference type="EMBL" id="JAHRIN010067518">
    <property type="protein sequence ID" value="MEQ2214621.1"/>
    <property type="molecule type" value="Genomic_DNA"/>
</dbReference>
<protein>
    <recommendedName>
        <fullName evidence="5">Calx-beta domain-containing protein</fullName>
    </recommendedName>
</protein>
<comment type="caution">
    <text evidence="6">The sequence shown here is derived from an EMBL/GenBank/DDBJ whole genome shotgun (WGS) entry which is preliminary data.</text>
</comment>
<dbReference type="Pfam" id="PF03160">
    <property type="entry name" value="Calx-beta"/>
    <property type="match status" value="2"/>
</dbReference>
<keyword evidence="2" id="KW-0677">Repeat</keyword>
<dbReference type="InterPro" id="IPR038081">
    <property type="entry name" value="CalX-like_sf"/>
</dbReference>
<feature type="non-terminal residue" evidence="6">
    <location>
        <position position="1"/>
    </location>
</feature>
<evidence type="ECO:0000256" key="2">
    <source>
        <dbReference type="ARBA" id="ARBA00022737"/>
    </source>
</evidence>
<keyword evidence="7" id="KW-1185">Reference proteome</keyword>
<evidence type="ECO:0000259" key="5">
    <source>
        <dbReference type="Pfam" id="PF03160"/>
    </source>
</evidence>